<evidence type="ECO:0008006" key="4">
    <source>
        <dbReference type="Google" id="ProtNLM"/>
    </source>
</evidence>
<evidence type="ECO:0000256" key="1">
    <source>
        <dbReference type="SAM" id="MobiDB-lite"/>
    </source>
</evidence>
<dbReference type="RefSeq" id="WP_145258730.1">
    <property type="nucleotide sequence ID" value="NZ_CP036279.1"/>
</dbReference>
<accession>A0A518B5B8</accession>
<reference evidence="2 3" key="1">
    <citation type="submission" date="2019-02" db="EMBL/GenBank/DDBJ databases">
        <title>Deep-cultivation of Planctomycetes and their phenomic and genomic characterization uncovers novel biology.</title>
        <authorList>
            <person name="Wiegand S."/>
            <person name="Jogler M."/>
            <person name="Boedeker C."/>
            <person name="Pinto D."/>
            <person name="Vollmers J."/>
            <person name="Rivas-Marin E."/>
            <person name="Kohn T."/>
            <person name="Peeters S.H."/>
            <person name="Heuer A."/>
            <person name="Rast P."/>
            <person name="Oberbeckmann S."/>
            <person name="Bunk B."/>
            <person name="Jeske O."/>
            <person name="Meyerdierks A."/>
            <person name="Storesund J.E."/>
            <person name="Kallscheuer N."/>
            <person name="Luecker S."/>
            <person name="Lage O.M."/>
            <person name="Pohl T."/>
            <person name="Merkel B.J."/>
            <person name="Hornburger P."/>
            <person name="Mueller R.-W."/>
            <person name="Bruemmer F."/>
            <person name="Labrenz M."/>
            <person name="Spormann A.M."/>
            <person name="Op den Camp H."/>
            <person name="Overmann J."/>
            <person name="Amann R."/>
            <person name="Jetten M.S.M."/>
            <person name="Mascher T."/>
            <person name="Medema M.H."/>
            <person name="Devos D.P."/>
            <person name="Kaster A.-K."/>
            <person name="Ovreas L."/>
            <person name="Rohde M."/>
            <person name="Galperin M.Y."/>
            <person name="Jogler C."/>
        </authorList>
    </citation>
    <scope>NUCLEOTIDE SEQUENCE [LARGE SCALE GENOMIC DNA]</scope>
    <source>
        <strain evidence="2 3">Pan216</strain>
    </source>
</reference>
<feature type="compositionally biased region" description="Basic and acidic residues" evidence="1">
    <location>
        <begin position="103"/>
        <end position="126"/>
    </location>
</feature>
<feature type="region of interest" description="Disordered" evidence="1">
    <location>
        <begin position="102"/>
        <end position="133"/>
    </location>
</feature>
<dbReference type="InterPro" id="IPR053745">
    <property type="entry name" value="Viral_Tail_Comp_sf"/>
</dbReference>
<sequence length="133" mass="14725">MSATKALRAKLIADATVSGLVGTRIYPSEAPEGAPRPYVVYEVEDEDLGAQPNDKLTRMSLETRCVAGSYGEAEELAKALKDALHGFRGTVADVFFGGVFRRSNRDEHTPPERSQGRGTHERHSDWDVWYQDS</sequence>
<organism evidence="2 3">
    <name type="scientific">Kolteria novifilia</name>
    <dbReference type="NCBI Taxonomy" id="2527975"/>
    <lineage>
        <taxon>Bacteria</taxon>
        <taxon>Pseudomonadati</taxon>
        <taxon>Planctomycetota</taxon>
        <taxon>Planctomycetia</taxon>
        <taxon>Kolteriales</taxon>
        <taxon>Kolteriaceae</taxon>
        <taxon>Kolteria</taxon>
    </lineage>
</organism>
<dbReference type="KEGG" id="knv:Pan216_30370"/>
<gene>
    <name evidence="2" type="ORF">Pan216_30370</name>
</gene>
<dbReference type="Gene3D" id="3.30.2000.30">
    <property type="match status" value="1"/>
</dbReference>
<evidence type="ECO:0000313" key="3">
    <source>
        <dbReference type="Proteomes" id="UP000317093"/>
    </source>
</evidence>
<name>A0A518B5B8_9BACT</name>
<evidence type="ECO:0000313" key="2">
    <source>
        <dbReference type="EMBL" id="QDU62170.1"/>
    </source>
</evidence>
<keyword evidence="3" id="KW-1185">Reference proteome</keyword>
<proteinExistence type="predicted"/>
<protein>
    <recommendedName>
        <fullName evidence="4">DUF3168 domain-containing protein</fullName>
    </recommendedName>
</protein>
<dbReference type="AlphaFoldDB" id="A0A518B5B8"/>
<dbReference type="OrthoDB" id="7950654at2"/>
<dbReference type="Proteomes" id="UP000317093">
    <property type="component" value="Chromosome"/>
</dbReference>
<dbReference type="InterPro" id="IPR021508">
    <property type="entry name" value="Gp17-like"/>
</dbReference>
<dbReference type="EMBL" id="CP036279">
    <property type="protein sequence ID" value="QDU62170.1"/>
    <property type="molecule type" value="Genomic_DNA"/>
</dbReference>
<dbReference type="Pfam" id="PF11367">
    <property type="entry name" value="Tail_completion_gp17"/>
    <property type="match status" value="1"/>
</dbReference>